<evidence type="ECO:0000256" key="3">
    <source>
        <dbReference type="PIRSR" id="PIRSR640198-2"/>
    </source>
</evidence>
<feature type="binding site" evidence="1">
    <location>
        <position position="237"/>
    </location>
    <ligand>
        <name>ATP</name>
        <dbReference type="ChEBI" id="CHEBI:30616"/>
    </ligand>
</feature>
<dbReference type="InterPro" id="IPR036390">
    <property type="entry name" value="WH_DNA-bd_sf"/>
</dbReference>
<dbReference type="PROSITE" id="PS51459">
    <property type="entry name" value="FIDO"/>
    <property type="match status" value="1"/>
</dbReference>
<dbReference type="AlphaFoldDB" id="A0A495IKY1"/>
<dbReference type="InterPro" id="IPR036388">
    <property type="entry name" value="WH-like_DNA-bd_sf"/>
</dbReference>
<dbReference type="Pfam" id="PF13784">
    <property type="entry name" value="Fic_N"/>
    <property type="match status" value="1"/>
</dbReference>
<dbReference type="GO" id="GO:0005524">
    <property type="term" value="F:ATP binding"/>
    <property type="evidence" value="ECO:0007669"/>
    <property type="project" value="UniProtKB-KW"/>
</dbReference>
<dbReference type="EMBL" id="RBKS01000001">
    <property type="protein sequence ID" value="RKR75785.1"/>
    <property type="molecule type" value="Genomic_DNA"/>
</dbReference>
<keyword evidence="1" id="KW-0547">Nucleotide-binding</keyword>
<dbReference type="InterPro" id="IPR036597">
    <property type="entry name" value="Fido-like_dom_sf"/>
</dbReference>
<dbReference type="PIRSF" id="PIRSF038925">
    <property type="entry name" value="AMP-prot_trans"/>
    <property type="match status" value="1"/>
</dbReference>
<sequence length="370" mass="40945">MSWNPGVPFNDLPDLPPRFDVETRDVLKATIEARAALAALDRAAAGMPNPTVLINAIPLLEAQASSEIENIVTTTDELFRFAADEARASDPATREALRYRTALRDGFVTVAERPLTASTAVRVCSTIKSRDMHVRKNPGTFIGNPTTQEAVYTPPAGEALLLEKLANWESFIHSDDDLDPLVRMAIAHYQFEAIHPFDDGNGRTGRILNILMLVEAGLLAQPILYLSRYIIRHKATYYALLGRVTSGGAWIEWVLFMLEATRQTAISTLRKIDSIRDLQVELHETIRATIRGGVNADLLALLFEQPYCRIGTVVERCGVSRPTATGWLNALVEAGVLTDVRRGRDRLFVNGRFLELLVRDEPDASTGARV</sequence>
<dbReference type="Gene3D" id="1.10.3290.10">
    <property type="entry name" value="Fido-like domain"/>
    <property type="match status" value="1"/>
</dbReference>
<evidence type="ECO:0000256" key="2">
    <source>
        <dbReference type="PIRSR" id="PIRSR640198-1"/>
    </source>
</evidence>
<organism evidence="5 6">
    <name type="scientific">Frondihabitans australicus</name>
    <dbReference type="NCBI Taxonomy" id="386892"/>
    <lineage>
        <taxon>Bacteria</taxon>
        <taxon>Bacillati</taxon>
        <taxon>Actinomycetota</taxon>
        <taxon>Actinomycetes</taxon>
        <taxon>Micrococcales</taxon>
        <taxon>Microbacteriaceae</taxon>
        <taxon>Frondihabitans</taxon>
    </lineage>
</organism>
<dbReference type="Pfam" id="PF21248">
    <property type="entry name" value="SoFic-like_C"/>
    <property type="match status" value="1"/>
</dbReference>
<dbReference type="OrthoDB" id="9813719at2"/>
<protein>
    <submittedName>
        <fullName evidence="5">Fic family protein</fullName>
    </submittedName>
</protein>
<evidence type="ECO:0000313" key="6">
    <source>
        <dbReference type="Proteomes" id="UP000280008"/>
    </source>
</evidence>
<proteinExistence type="predicted"/>
<feature type="binding site" evidence="1">
    <location>
        <begin position="200"/>
        <end position="206"/>
    </location>
    <ligand>
        <name>ATP</name>
        <dbReference type="ChEBI" id="CHEBI:30616"/>
    </ligand>
</feature>
<feature type="domain" description="Fido" evidence="4">
    <location>
        <begin position="124"/>
        <end position="259"/>
    </location>
</feature>
<feature type="active site" evidence="2">
    <location>
        <position position="195"/>
    </location>
</feature>
<feature type="binding site" evidence="1">
    <location>
        <position position="69"/>
    </location>
    <ligand>
        <name>ATP</name>
        <dbReference type="ChEBI" id="CHEBI:30616"/>
    </ligand>
</feature>
<dbReference type="PANTHER" id="PTHR13504:SF35">
    <property type="entry name" value="PROTEIN ADENYLYLTRANSFERASE SOFIC"/>
    <property type="match status" value="1"/>
</dbReference>
<dbReference type="InterPro" id="IPR025758">
    <property type="entry name" value="Fic/DOC_N"/>
</dbReference>
<dbReference type="Pfam" id="PF02661">
    <property type="entry name" value="Fic"/>
    <property type="match status" value="1"/>
</dbReference>
<comment type="caution">
    <text evidence="5">The sequence shown here is derived from an EMBL/GenBank/DDBJ whole genome shotgun (WGS) entry which is preliminary data.</text>
</comment>
<keyword evidence="1" id="KW-0067">ATP-binding</keyword>
<accession>A0A495IKY1</accession>
<evidence type="ECO:0000259" key="4">
    <source>
        <dbReference type="PROSITE" id="PS51459"/>
    </source>
</evidence>
<dbReference type="InterPro" id="IPR003812">
    <property type="entry name" value="Fido"/>
</dbReference>
<dbReference type="InterPro" id="IPR026287">
    <property type="entry name" value="SoFic-like"/>
</dbReference>
<evidence type="ECO:0000313" key="5">
    <source>
        <dbReference type="EMBL" id="RKR75785.1"/>
    </source>
</evidence>
<dbReference type="PANTHER" id="PTHR13504">
    <property type="entry name" value="FIDO DOMAIN-CONTAINING PROTEIN DDB_G0283145"/>
    <property type="match status" value="1"/>
</dbReference>
<gene>
    <name evidence="5" type="ORF">C8E83_2941</name>
</gene>
<name>A0A495IKY1_9MICO</name>
<dbReference type="InterPro" id="IPR048770">
    <property type="entry name" value="SoFic-like_C"/>
</dbReference>
<reference evidence="5 6" key="1">
    <citation type="submission" date="2018-10" db="EMBL/GenBank/DDBJ databases">
        <title>Sequencing the genomes of 1000 actinobacteria strains.</title>
        <authorList>
            <person name="Klenk H.-P."/>
        </authorList>
    </citation>
    <scope>NUCLEOTIDE SEQUENCE [LARGE SCALE GENOMIC DNA]</scope>
    <source>
        <strain evidence="5 6">DSM 17894</strain>
    </source>
</reference>
<feature type="binding site" evidence="3">
    <location>
        <begin position="199"/>
        <end position="206"/>
    </location>
    <ligand>
        <name>ATP</name>
        <dbReference type="ChEBI" id="CHEBI:30616"/>
    </ligand>
</feature>
<dbReference type="InterPro" id="IPR040198">
    <property type="entry name" value="Fido_containing"/>
</dbReference>
<dbReference type="SUPFAM" id="SSF46785">
    <property type="entry name" value="Winged helix' DNA-binding domain"/>
    <property type="match status" value="1"/>
</dbReference>
<dbReference type="Proteomes" id="UP000280008">
    <property type="component" value="Unassembled WGS sequence"/>
</dbReference>
<dbReference type="SUPFAM" id="SSF140931">
    <property type="entry name" value="Fic-like"/>
    <property type="match status" value="1"/>
</dbReference>
<dbReference type="Gene3D" id="1.10.10.10">
    <property type="entry name" value="Winged helix-like DNA-binding domain superfamily/Winged helix DNA-binding domain"/>
    <property type="match status" value="1"/>
</dbReference>
<feature type="binding site" evidence="3">
    <location>
        <begin position="237"/>
        <end position="238"/>
    </location>
    <ligand>
        <name>ATP</name>
        <dbReference type="ChEBI" id="CHEBI:30616"/>
    </ligand>
</feature>
<feature type="binding site" evidence="1">
    <location>
        <position position="195"/>
    </location>
    <ligand>
        <name>ATP</name>
        <dbReference type="ChEBI" id="CHEBI:30616"/>
    </ligand>
</feature>
<evidence type="ECO:0000256" key="1">
    <source>
        <dbReference type="PIRSR" id="PIRSR038925-1"/>
    </source>
</evidence>
<keyword evidence="6" id="KW-1185">Reference proteome</keyword>
<dbReference type="RefSeq" id="WP_121370543.1">
    <property type="nucleotide sequence ID" value="NZ_RBKS01000001.1"/>
</dbReference>